<gene>
    <name evidence="2" type="ORF">NDU88_001187</name>
</gene>
<evidence type="ECO:0000313" key="3">
    <source>
        <dbReference type="Proteomes" id="UP001066276"/>
    </source>
</evidence>
<protein>
    <submittedName>
        <fullName evidence="2">Uncharacterized protein</fullName>
    </submittedName>
</protein>
<name>A0AAV7MK75_PLEWA</name>
<proteinExistence type="predicted"/>
<dbReference type="EMBL" id="JANPWB010000013">
    <property type="protein sequence ID" value="KAJ1103766.1"/>
    <property type="molecule type" value="Genomic_DNA"/>
</dbReference>
<comment type="caution">
    <text evidence="2">The sequence shown here is derived from an EMBL/GenBank/DDBJ whole genome shotgun (WGS) entry which is preliminary data.</text>
</comment>
<keyword evidence="3" id="KW-1185">Reference proteome</keyword>
<feature type="region of interest" description="Disordered" evidence="1">
    <location>
        <begin position="1"/>
        <end position="25"/>
    </location>
</feature>
<evidence type="ECO:0000256" key="1">
    <source>
        <dbReference type="SAM" id="MobiDB-lite"/>
    </source>
</evidence>
<organism evidence="2 3">
    <name type="scientific">Pleurodeles waltl</name>
    <name type="common">Iberian ribbed newt</name>
    <dbReference type="NCBI Taxonomy" id="8319"/>
    <lineage>
        <taxon>Eukaryota</taxon>
        <taxon>Metazoa</taxon>
        <taxon>Chordata</taxon>
        <taxon>Craniata</taxon>
        <taxon>Vertebrata</taxon>
        <taxon>Euteleostomi</taxon>
        <taxon>Amphibia</taxon>
        <taxon>Batrachia</taxon>
        <taxon>Caudata</taxon>
        <taxon>Salamandroidea</taxon>
        <taxon>Salamandridae</taxon>
        <taxon>Pleurodelinae</taxon>
        <taxon>Pleurodeles</taxon>
    </lineage>
</organism>
<sequence>MSAKPRSTGVADWHESRTVQGPQGAIKSSLADAEAGGWLTERTAVAATEWIGTRLRPGHDLCWEPAGSDKHLEPSFGLRWP</sequence>
<reference evidence="2" key="1">
    <citation type="journal article" date="2022" name="bioRxiv">
        <title>Sequencing and chromosome-scale assembly of the giantPleurodeles waltlgenome.</title>
        <authorList>
            <person name="Brown T."/>
            <person name="Elewa A."/>
            <person name="Iarovenko S."/>
            <person name="Subramanian E."/>
            <person name="Araus A.J."/>
            <person name="Petzold A."/>
            <person name="Susuki M."/>
            <person name="Suzuki K.-i.T."/>
            <person name="Hayashi T."/>
            <person name="Toyoda A."/>
            <person name="Oliveira C."/>
            <person name="Osipova E."/>
            <person name="Leigh N.D."/>
            <person name="Simon A."/>
            <person name="Yun M.H."/>
        </authorList>
    </citation>
    <scope>NUCLEOTIDE SEQUENCE</scope>
    <source>
        <strain evidence="2">20211129_DDA</strain>
        <tissue evidence="2">Liver</tissue>
    </source>
</reference>
<accession>A0AAV7MK75</accession>
<evidence type="ECO:0000313" key="2">
    <source>
        <dbReference type="EMBL" id="KAJ1103766.1"/>
    </source>
</evidence>
<dbReference type="AlphaFoldDB" id="A0AAV7MK75"/>
<dbReference type="Proteomes" id="UP001066276">
    <property type="component" value="Chromosome 9"/>
</dbReference>